<dbReference type="InterPro" id="IPR027417">
    <property type="entry name" value="P-loop_NTPase"/>
</dbReference>
<feature type="domain" description="ABC transporter" evidence="3">
    <location>
        <begin position="20"/>
        <end position="243"/>
    </location>
</feature>
<dbReference type="GO" id="GO:0005524">
    <property type="term" value="F:ATP binding"/>
    <property type="evidence" value="ECO:0007669"/>
    <property type="project" value="UniProtKB-KW"/>
</dbReference>
<dbReference type="InterPro" id="IPR003593">
    <property type="entry name" value="AAA+_ATPase"/>
</dbReference>
<dbReference type="EMBL" id="QZFV01000101">
    <property type="protein sequence ID" value="RJQ82487.1"/>
    <property type="molecule type" value="Genomic_DNA"/>
</dbReference>
<dbReference type="RefSeq" id="WP_120025226.1">
    <property type="nucleotide sequence ID" value="NZ_QZFV01000101.1"/>
</dbReference>
<dbReference type="Proteomes" id="UP000285112">
    <property type="component" value="Unassembled WGS sequence"/>
</dbReference>
<comment type="caution">
    <text evidence="4">The sequence shown here is derived from an EMBL/GenBank/DDBJ whole genome shotgun (WGS) entry which is preliminary data.</text>
</comment>
<dbReference type="InterPro" id="IPR017871">
    <property type="entry name" value="ABC_transporter-like_CS"/>
</dbReference>
<keyword evidence="1" id="KW-0547">Nucleotide-binding</keyword>
<evidence type="ECO:0000313" key="5">
    <source>
        <dbReference type="Proteomes" id="UP000285112"/>
    </source>
</evidence>
<gene>
    <name evidence="4" type="ORF">D5S19_21830</name>
</gene>
<name>A0A419HZ26_9PSEU</name>
<organism evidence="4 5">
    <name type="scientific">Amycolatopsis panacis</name>
    <dbReference type="NCBI Taxonomy" id="2340917"/>
    <lineage>
        <taxon>Bacteria</taxon>
        <taxon>Bacillati</taxon>
        <taxon>Actinomycetota</taxon>
        <taxon>Actinomycetes</taxon>
        <taxon>Pseudonocardiales</taxon>
        <taxon>Pseudonocardiaceae</taxon>
        <taxon>Amycolatopsis</taxon>
    </lineage>
</organism>
<proteinExistence type="predicted"/>
<dbReference type="InterPro" id="IPR003439">
    <property type="entry name" value="ABC_transporter-like_ATP-bd"/>
</dbReference>
<dbReference type="SMART" id="SM00382">
    <property type="entry name" value="AAA"/>
    <property type="match status" value="1"/>
</dbReference>
<dbReference type="PANTHER" id="PTHR43038">
    <property type="entry name" value="ATP-BINDING CASSETTE, SUB-FAMILY H, MEMBER 1"/>
    <property type="match status" value="1"/>
</dbReference>
<accession>A0A419HZ26</accession>
<dbReference type="CDD" id="cd03230">
    <property type="entry name" value="ABC_DR_subfamily_A"/>
    <property type="match status" value="1"/>
</dbReference>
<dbReference type="SUPFAM" id="SSF52540">
    <property type="entry name" value="P-loop containing nucleoside triphosphate hydrolases"/>
    <property type="match status" value="1"/>
</dbReference>
<dbReference type="PANTHER" id="PTHR43038:SF3">
    <property type="entry name" value="ABC TRANSPORTER G FAMILY MEMBER 20 ISOFORM X1"/>
    <property type="match status" value="1"/>
</dbReference>
<dbReference type="AlphaFoldDB" id="A0A419HZ26"/>
<evidence type="ECO:0000256" key="1">
    <source>
        <dbReference type="ARBA" id="ARBA00022741"/>
    </source>
</evidence>
<protein>
    <submittedName>
        <fullName evidence="4">ABC transporter ATP-binding protein</fullName>
    </submittedName>
</protein>
<keyword evidence="5" id="KW-1185">Reference proteome</keyword>
<keyword evidence="2 4" id="KW-0067">ATP-binding</keyword>
<dbReference type="GO" id="GO:0016887">
    <property type="term" value="F:ATP hydrolysis activity"/>
    <property type="evidence" value="ECO:0007669"/>
    <property type="project" value="InterPro"/>
</dbReference>
<dbReference type="Gene3D" id="3.40.50.300">
    <property type="entry name" value="P-loop containing nucleotide triphosphate hydrolases"/>
    <property type="match status" value="1"/>
</dbReference>
<sequence>MVRRAVEAATPVRPAGPVAISVEGLHVVRGRREVLRGVGFAVARGTVTGLLGPNGGGKSTLLRSIVGVQIVASGAVTVLGRPAGHPELRHRIGYATQEPAVYADLTVTEALRYFATVLGAGAASVRRALEEVGLESAAHTVVAKLSGGQRARVNLAVALLGEPELLVLDEPTVGCDPELREQLWTLFRSRAEAGTTLLISSHVMDEAARCERLLLLREGELLATGTPAELRGRTGTTDLEQAFLRLIRRKEVRA</sequence>
<evidence type="ECO:0000259" key="3">
    <source>
        <dbReference type="PROSITE" id="PS50893"/>
    </source>
</evidence>
<dbReference type="PROSITE" id="PS50893">
    <property type="entry name" value="ABC_TRANSPORTER_2"/>
    <property type="match status" value="1"/>
</dbReference>
<evidence type="ECO:0000256" key="2">
    <source>
        <dbReference type="ARBA" id="ARBA00022840"/>
    </source>
</evidence>
<dbReference type="OrthoDB" id="9804819at2"/>
<reference evidence="4 5" key="1">
    <citation type="submission" date="2018-09" db="EMBL/GenBank/DDBJ databases">
        <title>YIM PH 21725 draft genome.</title>
        <authorList>
            <person name="Miao C."/>
        </authorList>
    </citation>
    <scope>NUCLEOTIDE SEQUENCE [LARGE SCALE GENOMIC DNA]</scope>
    <source>
        <strain evidence="5">YIM PH21725</strain>
    </source>
</reference>
<dbReference type="PROSITE" id="PS00211">
    <property type="entry name" value="ABC_TRANSPORTER_1"/>
    <property type="match status" value="1"/>
</dbReference>
<evidence type="ECO:0000313" key="4">
    <source>
        <dbReference type="EMBL" id="RJQ82487.1"/>
    </source>
</evidence>
<dbReference type="Pfam" id="PF00005">
    <property type="entry name" value="ABC_tran"/>
    <property type="match status" value="1"/>
</dbReference>